<dbReference type="OrthoDB" id="3611744at2"/>
<proteinExistence type="predicted"/>
<dbReference type="RefSeq" id="WP_127000109.1">
    <property type="nucleotide sequence ID" value="NZ_CP173195.1"/>
</dbReference>
<evidence type="ECO:0000313" key="1">
    <source>
        <dbReference type="EMBL" id="RUQ68937.1"/>
    </source>
</evidence>
<dbReference type="Proteomes" id="UP000280346">
    <property type="component" value="Unassembled WGS sequence"/>
</dbReference>
<name>A0A3S0XA87_9PROT</name>
<sequence>MRRVCIHQPDFLPYLGFFDRLIDSDVFIILDDVQFSKHGWHHRDKIKTANGAAWLTLPVQAASLGTLIMNMELSKDRQKWSEAHANKLYENYRKAKFYTEFSEIIFSMYKNGETSLSKFNEEFIRFFLDVFEIKTEIILSSKLKCSGGKNERLIALLQAVDGTHYISGTGAVNYMKPEFFSDAGIILEIQEFSHPIYPQQHGDFLPFLSCLDVLLNCGRESAGILRKQRGGKRPY</sequence>
<evidence type="ECO:0008006" key="3">
    <source>
        <dbReference type="Google" id="ProtNLM"/>
    </source>
</evidence>
<dbReference type="InterPro" id="IPR014985">
    <property type="entry name" value="WbqC"/>
</dbReference>
<protein>
    <recommendedName>
        <fullName evidence="3">WbqC family protein</fullName>
    </recommendedName>
</protein>
<dbReference type="AlphaFoldDB" id="A0A3S0XA87"/>
<reference evidence="1 2" key="1">
    <citation type="submission" date="2018-12" db="EMBL/GenBank/DDBJ databases">
        <authorList>
            <person name="Yang Y."/>
        </authorList>
    </citation>
    <scope>NUCLEOTIDE SEQUENCE [LARGE SCALE GENOMIC DNA]</scope>
    <source>
        <strain evidence="1 2">GSF71</strain>
    </source>
</reference>
<organism evidence="1 2">
    <name type="scientific">Azospirillum doebereinerae</name>
    <dbReference type="NCBI Taxonomy" id="92933"/>
    <lineage>
        <taxon>Bacteria</taxon>
        <taxon>Pseudomonadati</taxon>
        <taxon>Pseudomonadota</taxon>
        <taxon>Alphaproteobacteria</taxon>
        <taxon>Rhodospirillales</taxon>
        <taxon>Azospirillaceae</taxon>
        <taxon>Azospirillum</taxon>
    </lineage>
</organism>
<dbReference type="Pfam" id="PF08889">
    <property type="entry name" value="WbqC"/>
    <property type="match status" value="1"/>
</dbReference>
<evidence type="ECO:0000313" key="2">
    <source>
        <dbReference type="Proteomes" id="UP000280346"/>
    </source>
</evidence>
<comment type="caution">
    <text evidence="1">The sequence shown here is derived from an EMBL/GenBank/DDBJ whole genome shotgun (WGS) entry which is preliminary data.</text>
</comment>
<keyword evidence="2" id="KW-1185">Reference proteome</keyword>
<accession>A0A3S0XA87</accession>
<dbReference type="EMBL" id="RZIJ01000013">
    <property type="protein sequence ID" value="RUQ68937.1"/>
    <property type="molecule type" value="Genomic_DNA"/>
</dbReference>
<gene>
    <name evidence="1" type="ORF">EJ913_17345</name>
</gene>